<dbReference type="EMBL" id="WMEZ01000007">
    <property type="protein sequence ID" value="MYL50951.1"/>
    <property type="molecule type" value="Genomic_DNA"/>
</dbReference>
<keyword evidence="2" id="KW-0012">Acyltransferase</keyword>
<evidence type="ECO:0000313" key="5">
    <source>
        <dbReference type="Proteomes" id="UP000447393"/>
    </source>
</evidence>
<sequence length="142" mass="16174">MIRSVKLEDAEGFVPLMDALGYPSSKEAMENRLQNILSQKHYQTFVYEANDQLLGMIGMTFCEAYHTDDPHVRVIAFVVHESEQGKGLGKMLMQKAVEWAINQGAKSIMLNSGNRAEREKAHEIYHSFGFEGRATGFYRRLD</sequence>
<protein>
    <submittedName>
        <fullName evidence="4">GNAT family N-acetyltransferase</fullName>
    </submittedName>
</protein>
<accession>A0A845EH06</accession>
<dbReference type="Gene3D" id="3.40.630.30">
    <property type="match status" value="1"/>
</dbReference>
<dbReference type="CDD" id="cd04301">
    <property type="entry name" value="NAT_SF"/>
    <property type="match status" value="1"/>
</dbReference>
<proteinExistence type="predicted"/>
<dbReference type="Pfam" id="PF00583">
    <property type="entry name" value="Acetyltransf_1"/>
    <property type="match status" value="1"/>
</dbReference>
<dbReference type="AlphaFoldDB" id="A0A845EH06"/>
<dbReference type="SUPFAM" id="SSF55729">
    <property type="entry name" value="Acyl-CoA N-acyltransferases (Nat)"/>
    <property type="match status" value="1"/>
</dbReference>
<name>A0A845EH06_9BACI</name>
<dbReference type="InterPro" id="IPR016181">
    <property type="entry name" value="Acyl_CoA_acyltransferase"/>
</dbReference>
<organism evidence="4 5">
    <name type="scientific">Halobacillus litoralis</name>
    <dbReference type="NCBI Taxonomy" id="45668"/>
    <lineage>
        <taxon>Bacteria</taxon>
        <taxon>Bacillati</taxon>
        <taxon>Bacillota</taxon>
        <taxon>Bacilli</taxon>
        <taxon>Bacillales</taxon>
        <taxon>Bacillaceae</taxon>
        <taxon>Halobacillus</taxon>
    </lineage>
</organism>
<dbReference type="InterPro" id="IPR050832">
    <property type="entry name" value="Bact_Acetyltransf"/>
</dbReference>
<dbReference type="OrthoDB" id="9797826at2"/>
<evidence type="ECO:0000313" key="4">
    <source>
        <dbReference type="EMBL" id="MYL50951.1"/>
    </source>
</evidence>
<dbReference type="Proteomes" id="UP000447393">
    <property type="component" value="Unassembled WGS sequence"/>
</dbReference>
<reference evidence="4 5" key="1">
    <citation type="submission" date="2019-11" db="EMBL/GenBank/DDBJ databases">
        <title>Genome sequences of 17 halophilic strains isolated from different environments.</title>
        <authorList>
            <person name="Furrow R.E."/>
        </authorList>
    </citation>
    <scope>NUCLEOTIDE SEQUENCE [LARGE SCALE GENOMIC DNA]</scope>
    <source>
        <strain evidence="4 5">22505_10_Sand</strain>
    </source>
</reference>
<dbReference type="PANTHER" id="PTHR43877:SF8">
    <property type="entry name" value="N-ACETYLGLUTAMATE SYNTHASE-RELATED"/>
    <property type="match status" value="1"/>
</dbReference>
<keyword evidence="1 4" id="KW-0808">Transferase</keyword>
<dbReference type="RefSeq" id="WP_160916953.1">
    <property type="nucleotide sequence ID" value="NZ_WMEZ01000007.1"/>
</dbReference>
<dbReference type="InterPro" id="IPR000182">
    <property type="entry name" value="GNAT_dom"/>
</dbReference>
<evidence type="ECO:0000256" key="1">
    <source>
        <dbReference type="ARBA" id="ARBA00022679"/>
    </source>
</evidence>
<gene>
    <name evidence="4" type="ORF">GLV98_15760</name>
</gene>
<comment type="caution">
    <text evidence="4">The sequence shown here is derived from an EMBL/GenBank/DDBJ whole genome shotgun (WGS) entry which is preliminary data.</text>
</comment>
<feature type="domain" description="N-acetyltransferase" evidence="3">
    <location>
        <begin position="1"/>
        <end position="142"/>
    </location>
</feature>
<evidence type="ECO:0000259" key="3">
    <source>
        <dbReference type="PROSITE" id="PS51186"/>
    </source>
</evidence>
<dbReference type="PROSITE" id="PS51186">
    <property type="entry name" value="GNAT"/>
    <property type="match status" value="1"/>
</dbReference>
<dbReference type="GO" id="GO:0016747">
    <property type="term" value="F:acyltransferase activity, transferring groups other than amino-acyl groups"/>
    <property type="evidence" value="ECO:0007669"/>
    <property type="project" value="InterPro"/>
</dbReference>
<evidence type="ECO:0000256" key="2">
    <source>
        <dbReference type="ARBA" id="ARBA00023315"/>
    </source>
</evidence>
<dbReference type="PANTHER" id="PTHR43877">
    <property type="entry name" value="AMINOALKYLPHOSPHONATE N-ACETYLTRANSFERASE-RELATED-RELATED"/>
    <property type="match status" value="1"/>
</dbReference>